<dbReference type="Gene3D" id="3.40.50.720">
    <property type="entry name" value="NAD(P)-binding Rossmann-like Domain"/>
    <property type="match status" value="1"/>
</dbReference>
<keyword evidence="6" id="KW-0547">Nucleotide-binding</keyword>
<dbReference type="RefSeq" id="WP_011745693.1">
    <property type="nucleotide sequence ID" value="NC_008639.1"/>
</dbReference>
<dbReference type="InterPro" id="IPR020830">
    <property type="entry name" value="GlycerAld_3-P_DH_AS"/>
</dbReference>
<dbReference type="SUPFAM" id="SSF55347">
    <property type="entry name" value="Glyceraldehyde-3-phosphate dehydrogenase-like, C-terminal domain"/>
    <property type="match status" value="1"/>
</dbReference>
<dbReference type="eggNOG" id="COG0057">
    <property type="taxonomic scope" value="Bacteria"/>
</dbReference>
<dbReference type="NCBIfam" id="TIGR01534">
    <property type="entry name" value="GAPDH-I"/>
    <property type="match status" value="1"/>
</dbReference>
<evidence type="ECO:0000256" key="8">
    <source>
        <dbReference type="RuleBase" id="RU000397"/>
    </source>
</evidence>
<evidence type="ECO:0000256" key="6">
    <source>
        <dbReference type="PIRSR" id="PIRSR000149-3"/>
    </source>
</evidence>
<feature type="binding site" evidence="6">
    <location>
        <position position="121"/>
    </location>
    <ligand>
        <name>NAD(+)</name>
        <dbReference type="ChEBI" id="CHEBI:57540"/>
    </ligand>
</feature>
<dbReference type="SMART" id="SM00846">
    <property type="entry name" value="Gp_dh_N"/>
    <property type="match status" value="1"/>
</dbReference>
<dbReference type="PROSITE" id="PS00071">
    <property type="entry name" value="GAPDH"/>
    <property type="match status" value="1"/>
</dbReference>
<dbReference type="GO" id="GO:0016620">
    <property type="term" value="F:oxidoreductase activity, acting on the aldehyde or oxo group of donors, NAD or NADP as acceptor"/>
    <property type="evidence" value="ECO:0007669"/>
    <property type="project" value="InterPro"/>
</dbReference>
<dbReference type="AlphaFoldDB" id="A1BHK9"/>
<dbReference type="InterPro" id="IPR020828">
    <property type="entry name" value="GlycerAld_3-P_DH_NAD(P)-bd"/>
</dbReference>
<feature type="binding site" evidence="6">
    <location>
        <position position="315"/>
    </location>
    <ligand>
        <name>NAD(+)</name>
        <dbReference type="ChEBI" id="CHEBI:57540"/>
    </ligand>
</feature>
<feature type="binding site" evidence="6">
    <location>
        <position position="35"/>
    </location>
    <ligand>
        <name>NAD(+)</name>
        <dbReference type="ChEBI" id="CHEBI:57540"/>
    </ligand>
</feature>
<dbReference type="FunFam" id="3.40.50.720:FF:000001">
    <property type="entry name" value="Glyceraldehyde-3-phosphate dehydrogenase"/>
    <property type="match status" value="1"/>
</dbReference>
<dbReference type="Gene3D" id="3.30.360.10">
    <property type="entry name" value="Dihydrodipicolinate Reductase, domain 2"/>
    <property type="match status" value="1"/>
</dbReference>
<evidence type="ECO:0000256" key="7">
    <source>
        <dbReference type="PIRSR" id="PIRSR000149-4"/>
    </source>
</evidence>
<feature type="binding site" evidence="6">
    <location>
        <position position="79"/>
    </location>
    <ligand>
        <name>NAD(+)</name>
        <dbReference type="ChEBI" id="CHEBI:57540"/>
    </ligand>
</feature>
<dbReference type="Pfam" id="PF02800">
    <property type="entry name" value="Gp_dh_C"/>
    <property type="match status" value="1"/>
</dbReference>
<evidence type="ECO:0000313" key="12">
    <source>
        <dbReference type="Proteomes" id="UP000008701"/>
    </source>
</evidence>
<feature type="binding site" evidence="5">
    <location>
        <position position="234"/>
    </location>
    <ligand>
        <name>D-glyceraldehyde 3-phosphate</name>
        <dbReference type="ChEBI" id="CHEBI:59776"/>
    </ligand>
</feature>
<comment type="subunit">
    <text evidence="2">Homotetramer.</text>
</comment>
<feature type="active site" description="Nucleophile" evidence="4">
    <location>
        <position position="153"/>
    </location>
</feature>
<dbReference type="Proteomes" id="UP000008701">
    <property type="component" value="Chromosome"/>
</dbReference>
<dbReference type="GO" id="GO:0006006">
    <property type="term" value="P:glucose metabolic process"/>
    <property type="evidence" value="ECO:0007669"/>
    <property type="project" value="InterPro"/>
</dbReference>
<dbReference type="CDD" id="cd05214">
    <property type="entry name" value="GAPDH_I_N"/>
    <property type="match status" value="1"/>
</dbReference>
<feature type="binding site" evidence="5">
    <location>
        <begin position="152"/>
        <end position="154"/>
    </location>
    <ligand>
        <name>D-glyceraldehyde 3-phosphate</name>
        <dbReference type="ChEBI" id="CHEBI:59776"/>
    </ligand>
</feature>
<name>A1BHK9_CHLPD</name>
<comment type="similarity">
    <text evidence="1 8">Belongs to the glyceraldehyde-3-phosphate dehydrogenase family.</text>
</comment>
<dbReference type="PIRSF" id="PIRSF000149">
    <property type="entry name" value="GAP_DH"/>
    <property type="match status" value="1"/>
</dbReference>
<dbReference type="GO" id="GO:0051287">
    <property type="term" value="F:NAD binding"/>
    <property type="evidence" value="ECO:0007669"/>
    <property type="project" value="InterPro"/>
</dbReference>
<feature type="binding site" evidence="6">
    <location>
        <begin position="13"/>
        <end position="14"/>
    </location>
    <ligand>
        <name>NAD(+)</name>
        <dbReference type="ChEBI" id="CHEBI:57540"/>
    </ligand>
</feature>
<dbReference type="SUPFAM" id="SSF51735">
    <property type="entry name" value="NAD(P)-binding Rossmann-fold domains"/>
    <property type="match status" value="1"/>
</dbReference>
<evidence type="ECO:0000256" key="9">
    <source>
        <dbReference type="RuleBase" id="RU361160"/>
    </source>
</evidence>
<dbReference type="EC" id="1.2.1.-" evidence="9"/>
<keyword evidence="6" id="KW-0520">NAD</keyword>
<dbReference type="InterPro" id="IPR020829">
    <property type="entry name" value="GlycerAld_3-P_DH_cat"/>
</dbReference>
<keyword evidence="3 9" id="KW-0560">Oxidoreductase</keyword>
<dbReference type="KEGG" id="cph:Cpha266_1870"/>
<dbReference type="PANTHER" id="PTHR43148">
    <property type="entry name" value="GLYCERALDEHYDE-3-PHOSPHATE DEHYDROGENASE 2"/>
    <property type="match status" value="1"/>
</dbReference>
<dbReference type="InterPro" id="IPR006424">
    <property type="entry name" value="Glyceraldehyde-3-P_DH_1"/>
</dbReference>
<evidence type="ECO:0000256" key="4">
    <source>
        <dbReference type="PIRSR" id="PIRSR000149-1"/>
    </source>
</evidence>
<dbReference type="EMBL" id="CP000492">
    <property type="protein sequence ID" value="ABL65886.1"/>
    <property type="molecule type" value="Genomic_DNA"/>
</dbReference>
<dbReference type="HOGENOM" id="CLU_030140_0_2_10"/>
<dbReference type="Pfam" id="PF00044">
    <property type="entry name" value="Gp_dh_N"/>
    <property type="match status" value="1"/>
</dbReference>
<protein>
    <recommendedName>
        <fullName evidence="9">Glyceraldehyde-3-phosphate dehydrogenase</fullName>
        <ecNumber evidence="9">1.2.1.-</ecNumber>
    </recommendedName>
</protein>
<evidence type="ECO:0000256" key="3">
    <source>
        <dbReference type="ARBA" id="ARBA00023002"/>
    </source>
</evidence>
<accession>A1BHK9</accession>
<keyword evidence="12" id="KW-1185">Reference proteome</keyword>
<evidence type="ECO:0000256" key="2">
    <source>
        <dbReference type="ARBA" id="ARBA00011881"/>
    </source>
</evidence>
<dbReference type="OrthoDB" id="9803304at2"/>
<evidence type="ECO:0000313" key="11">
    <source>
        <dbReference type="EMBL" id="ABL65886.1"/>
    </source>
</evidence>
<reference evidence="11 12" key="1">
    <citation type="submission" date="2006-12" db="EMBL/GenBank/DDBJ databases">
        <title>Complete sequence of Chlorobium phaeobacteroides DSM 266.</title>
        <authorList>
            <consortium name="US DOE Joint Genome Institute"/>
            <person name="Copeland A."/>
            <person name="Lucas S."/>
            <person name="Lapidus A."/>
            <person name="Barry K."/>
            <person name="Detter J.C."/>
            <person name="Glavina del Rio T."/>
            <person name="Hammon N."/>
            <person name="Israni S."/>
            <person name="Pitluck S."/>
            <person name="Goltsman E."/>
            <person name="Schmutz J."/>
            <person name="Larimer F."/>
            <person name="Land M."/>
            <person name="Hauser L."/>
            <person name="Mikhailova N."/>
            <person name="Li T."/>
            <person name="Overmann J."/>
            <person name="Bryant D.A."/>
            <person name="Richardson P."/>
        </authorList>
    </citation>
    <scope>NUCLEOTIDE SEQUENCE [LARGE SCALE GENOMIC DNA]</scope>
    <source>
        <strain evidence="11 12">DSM 266</strain>
    </source>
</reference>
<evidence type="ECO:0000259" key="10">
    <source>
        <dbReference type="SMART" id="SM00846"/>
    </source>
</evidence>
<dbReference type="FunFam" id="3.30.360.10:FF:000002">
    <property type="entry name" value="Glyceraldehyde-3-phosphate dehydrogenase"/>
    <property type="match status" value="1"/>
</dbReference>
<dbReference type="STRING" id="290317.Cpha266_1870"/>
<gene>
    <name evidence="11" type="ordered locus">Cpha266_1870</name>
</gene>
<organism evidence="11 12">
    <name type="scientific">Chlorobium phaeobacteroides (strain DSM 266 / SMG 266 / 2430)</name>
    <dbReference type="NCBI Taxonomy" id="290317"/>
    <lineage>
        <taxon>Bacteria</taxon>
        <taxon>Pseudomonadati</taxon>
        <taxon>Chlorobiota</taxon>
        <taxon>Chlorobiia</taxon>
        <taxon>Chlorobiales</taxon>
        <taxon>Chlorobiaceae</taxon>
        <taxon>Chlorobium/Pelodictyon group</taxon>
        <taxon>Chlorobium</taxon>
    </lineage>
</organism>
<dbReference type="PRINTS" id="PR00078">
    <property type="entry name" value="G3PDHDRGNASE"/>
</dbReference>
<proteinExistence type="inferred from homology"/>
<sequence>MAKVKVGINGFGRIGRLVLRQAMNNPNFEIVAINDLCDTKTLAHLLKYDSTHKKFSGEVRVEGENLVINGQTVTISAQRDPLQLPWKELGCDLVVESTGIFTSREAASKHITAGAKKVIISAPAKDKIDATIVMGVNDSIITGNEEIISNASCTTNCLAPMVKVLQDSFGIAQGFMTTVHAYTNDQNILDLPHKDLRRARSAALSIIPTSTGAAKAIGEVIPELAGILDGFAMRVPVPDGSVTDLTVILNRETSKAEVNAAVKAAADGPMKGYLEYCEDPIVSQDIVGNAHSCIFDSLLTMSVGKMVKVVGWYDNELGYATRVTDLLNIYSKYV</sequence>
<feature type="binding site" evidence="5">
    <location>
        <position position="183"/>
    </location>
    <ligand>
        <name>D-glyceraldehyde 3-phosphate</name>
        <dbReference type="ChEBI" id="CHEBI:59776"/>
    </ligand>
</feature>
<dbReference type="InterPro" id="IPR020831">
    <property type="entry name" value="GlycerAld/Erythrose_P_DH"/>
</dbReference>
<feature type="binding site" evidence="5">
    <location>
        <begin position="211"/>
        <end position="212"/>
    </location>
    <ligand>
        <name>D-glyceraldehyde 3-phosphate</name>
        <dbReference type="ChEBI" id="CHEBI:59776"/>
    </ligand>
</feature>
<dbReference type="InterPro" id="IPR036291">
    <property type="entry name" value="NAD(P)-bd_dom_sf"/>
</dbReference>
<feature type="site" description="Activates thiol group during catalysis" evidence="7">
    <location>
        <position position="180"/>
    </location>
</feature>
<dbReference type="GO" id="GO:0050661">
    <property type="term" value="F:NADP binding"/>
    <property type="evidence" value="ECO:0007669"/>
    <property type="project" value="InterPro"/>
</dbReference>
<dbReference type="CDD" id="cd18126">
    <property type="entry name" value="GAPDH_I_C"/>
    <property type="match status" value="1"/>
</dbReference>
<evidence type="ECO:0000256" key="5">
    <source>
        <dbReference type="PIRSR" id="PIRSR000149-2"/>
    </source>
</evidence>
<feature type="domain" description="Glyceraldehyde 3-phosphate dehydrogenase NAD(P) binding" evidence="10">
    <location>
        <begin position="4"/>
        <end position="153"/>
    </location>
</feature>
<evidence type="ECO:0000256" key="1">
    <source>
        <dbReference type="ARBA" id="ARBA00007406"/>
    </source>
</evidence>